<feature type="compositionally biased region" description="Basic and acidic residues" evidence="1">
    <location>
        <begin position="44"/>
        <end position="60"/>
    </location>
</feature>
<keyword evidence="4" id="KW-1185">Reference proteome</keyword>
<feature type="compositionally biased region" description="Basic and acidic residues" evidence="1">
    <location>
        <begin position="116"/>
        <end position="196"/>
    </location>
</feature>
<dbReference type="Proteomes" id="UP001153069">
    <property type="component" value="Unassembled WGS sequence"/>
</dbReference>
<keyword evidence="2" id="KW-0732">Signal</keyword>
<dbReference type="EMBL" id="CAICTM010000854">
    <property type="protein sequence ID" value="CAB9517424.1"/>
    <property type="molecule type" value="Genomic_DNA"/>
</dbReference>
<dbReference type="AlphaFoldDB" id="A0A9N8EDY7"/>
<gene>
    <name evidence="3" type="ORF">SEMRO_855_G211470.1</name>
</gene>
<feature type="signal peptide" evidence="2">
    <location>
        <begin position="1"/>
        <end position="16"/>
    </location>
</feature>
<feature type="compositionally biased region" description="Acidic residues" evidence="1">
    <location>
        <begin position="105"/>
        <end position="115"/>
    </location>
</feature>
<evidence type="ECO:0000256" key="2">
    <source>
        <dbReference type="SAM" id="SignalP"/>
    </source>
</evidence>
<feature type="chain" id="PRO_5040126732" evidence="2">
    <location>
        <begin position="17"/>
        <end position="322"/>
    </location>
</feature>
<feature type="region of interest" description="Disordered" evidence="1">
    <location>
        <begin position="43"/>
        <end position="294"/>
    </location>
</feature>
<organism evidence="3 4">
    <name type="scientific">Seminavis robusta</name>
    <dbReference type="NCBI Taxonomy" id="568900"/>
    <lineage>
        <taxon>Eukaryota</taxon>
        <taxon>Sar</taxon>
        <taxon>Stramenopiles</taxon>
        <taxon>Ochrophyta</taxon>
        <taxon>Bacillariophyta</taxon>
        <taxon>Bacillariophyceae</taxon>
        <taxon>Bacillariophycidae</taxon>
        <taxon>Naviculales</taxon>
        <taxon>Naviculaceae</taxon>
        <taxon>Seminavis</taxon>
    </lineage>
</organism>
<comment type="caution">
    <text evidence="3">The sequence shown here is derived from an EMBL/GenBank/DDBJ whole genome shotgun (WGS) entry which is preliminary data.</text>
</comment>
<evidence type="ECO:0000313" key="4">
    <source>
        <dbReference type="Proteomes" id="UP001153069"/>
    </source>
</evidence>
<sequence length="322" mass="36194">MMRLFFFIVCLVGAVAVKEASHSHLRSITKSAADQLIISGELNGAEKDDEEKQRFLESADKRKKKNVGSSNDQSSGSDRDRNGSDRSDERDNRRGGDNEERPERENDEEVEEGPDRDESNRNRNSNDNDSRNDNEEQAERGGEEAAEERPKRKERGDGGKRDGKSDDSDARRKSEDEKDVREDNPNEAANREDLKALKKMTQDAVNRKIQQEAEKCRRRRGRLLESTESGDEGFNPLGEGQVQEGGETMMGYGSDEGKKDEGPGETMMGYGSEEGKREEGPGETMLGYDEATRKRTEEKLKKFVDREVKTKIDAEVGAMCGE</sequence>
<accession>A0A9N8EDY7</accession>
<protein>
    <submittedName>
        <fullName evidence="3">Uncharacterized protein</fullName>
    </submittedName>
</protein>
<evidence type="ECO:0000256" key="1">
    <source>
        <dbReference type="SAM" id="MobiDB-lite"/>
    </source>
</evidence>
<feature type="compositionally biased region" description="Basic and acidic residues" evidence="1">
    <location>
        <begin position="77"/>
        <end position="104"/>
    </location>
</feature>
<name>A0A9N8EDY7_9STRA</name>
<feature type="compositionally biased region" description="Basic and acidic residues" evidence="1">
    <location>
        <begin position="205"/>
        <end position="215"/>
    </location>
</feature>
<reference evidence="3" key="1">
    <citation type="submission" date="2020-06" db="EMBL/GenBank/DDBJ databases">
        <authorList>
            <consortium name="Plant Systems Biology data submission"/>
        </authorList>
    </citation>
    <scope>NUCLEOTIDE SEQUENCE</scope>
    <source>
        <strain evidence="3">D6</strain>
    </source>
</reference>
<proteinExistence type="predicted"/>
<evidence type="ECO:0000313" key="3">
    <source>
        <dbReference type="EMBL" id="CAB9517424.1"/>
    </source>
</evidence>